<dbReference type="GeneID" id="71760966"/>
<gene>
    <name evidence="2" type="ORF">GCM10008985_38240</name>
    <name evidence="3" type="ORF">MUK72_03920</name>
</gene>
<evidence type="ECO:0000256" key="1">
    <source>
        <dbReference type="SAM" id="MobiDB-lite"/>
    </source>
</evidence>
<evidence type="ECO:0000313" key="4">
    <source>
        <dbReference type="Proteomes" id="UP000830542"/>
    </source>
</evidence>
<proteinExistence type="predicted"/>
<name>A0AAV3SMJ7_HALDO</name>
<evidence type="ECO:0000313" key="3">
    <source>
        <dbReference type="EMBL" id="UOO95863.1"/>
    </source>
</evidence>
<evidence type="ECO:0000313" key="5">
    <source>
        <dbReference type="Proteomes" id="UP001500962"/>
    </source>
</evidence>
<protein>
    <submittedName>
        <fullName evidence="2">Uncharacterized protein</fullName>
    </submittedName>
</protein>
<feature type="region of interest" description="Disordered" evidence="1">
    <location>
        <begin position="20"/>
        <end position="126"/>
    </location>
</feature>
<dbReference type="EMBL" id="BAAADN010000093">
    <property type="protein sequence ID" value="GAA0478324.1"/>
    <property type="molecule type" value="Genomic_DNA"/>
</dbReference>
<dbReference type="RefSeq" id="WP_244704133.1">
    <property type="nucleotide sequence ID" value="NZ_BAAADN010000093.1"/>
</dbReference>
<feature type="compositionally biased region" description="Low complexity" evidence="1">
    <location>
        <begin position="47"/>
        <end position="84"/>
    </location>
</feature>
<dbReference type="KEGG" id="hdo:MUK72_03920"/>
<dbReference type="EMBL" id="CP095005">
    <property type="protein sequence ID" value="UOO95863.1"/>
    <property type="molecule type" value="Genomic_DNA"/>
</dbReference>
<dbReference type="Proteomes" id="UP001500962">
    <property type="component" value="Unassembled WGS sequence"/>
</dbReference>
<evidence type="ECO:0000313" key="2">
    <source>
        <dbReference type="EMBL" id="GAA0478324.1"/>
    </source>
</evidence>
<sequence>MERRELLQELLLVGGAVAVTGCVGGDSGENGSSPTEAGTSRMEDGEPTAAGPEPTTAGPAPTRGPATGEPATSEPTTEPSEGTPIGAGTPSATEQEEDTTDSPSIDVPGGGNGTSTGGTARVTSEGDGSRIVVEGTIVGRNGCQSAVLDSVRQKGSELVVTIATENEAGTGQACSMALTELDYRFVVRRDSPPDSVTVVHRSAGGEQTVTTATP</sequence>
<feature type="region of interest" description="Disordered" evidence="1">
    <location>
        <begin position="194"/>
        <end position="214"/>
    </location>
</feature>
<organism evidence="2 5">
    <name type="scientific">Halococcus dombrowskii</name>
    <dbReference type="NCBI Taxonomy" id="179637"/>
    <lineage>
        <taxon>Archaea</taxon>
        <taxon>Methanobacteriati</taxon>
        <taxon>Methanobacteriota</taxon>
        <taxon>Stenosarchaea group</taxon>
        <taxon>Halobacteria</taxon>
        <taxon>Halobacteriales</taxon>
        <taxon>Halococcaceae</taxon>
        <taxon>Halococcus</taxon>
    </lineage>
</organism>
<accession>A0AAV3SMJ7</accession>
<reference evidence="2" key="3">
    <citation type="submission" date="2023-12" db="EMBL/GenBank/DDBJ databases">
        <authorList>
            <person name="Sun Q."/>
            <person name="Inoue M."/>
        </authorList>
    </citation>
    <scope>NUCLEOTIDE SEQUENCE</scope>
    <source>
        <strain evidence="2">JCM 12289</strain>
    </source>
</reference>
<dbReference type="PROSITE" id="PS51257">
    <property type="entry name" value="PROKAR_LIPOPROTEIN"/>
    <property type="match status" value="1"/>
</dbReference>
<reference evidence="3" key="2">
    <citation type="submission" date="2022-04" db="EMBL/GenBank/DDBJ databases">
        <title>Sequencing and genomic assembly of Halococcus dombrowskii.</title>
        <authorList>
            <person name="Lim S.W."/>
            <person name="MacLea K.S."/>
        </authorList>
    </citation>
    <scope>NUCLEOTIDE SEQUENCE</scope>
    <source>
        <strain evidence="3">H4</strain>
    </source>
</reference>
<feature type="compositionally biased region" description="Polar residues" evidence="1">
    <location>
        <begin position="29"/>
        <end position="38"/>
    </location>
</feature>
<keyword evidence="4" id="KW-1185">Reference proteome</keyword>
<reference evidence="2" key="1">
    <citation type="journal article" date="2014" name="Int. J. Syst. Evol. Microbiol.">
        <title>Complete genome sequence of Corynebacterium casei LMG S-19264T (=DSM 44701T), isolated from a smear-ripened cheese.</title>
        <authorList>
            <consortium name="US DOE Joint Genome Institute (JGI-PGF)"/>
            <person name="Walter F."/>
            <person name="Albersmeier A."/>
            <person name="Kalinowski J."/>
            <person name="Ruckert C."/>
        </authorList>
    </citation>
    <scope>NUCLEOTIDE SEQUENCE</scope>
    <source>
        <strain evidence="2">JCM 12289</strain>
    </source>
</reference>
<dbReference type="Proteomes" id="UP000830542">
    <property type="component" value="Chromosome"/>
</dbReference>
<dbReference type="AlphaFoldDB" id="A0AAV3SMJ7"/>
<feature type="compositionally biased region" description="Polar residues" evidence="1">
    <location>
        <begin position="205"/>
        <end position="214"/>
    </location>
</feature>